<organism evidence="1 2">
    <name type="scientific">Panagrolaimus superbus</name>
    <dbReference type="NCBI Taxonomy" id="310955"/>
    <lineage>
        <taxon>Eukaryota</taxon>
        <taxon>Metazoa</taxon>
        <taxon>Ecdysozoa</taxon>
        <taxon>Nematoda</taxon>
        <taxon>Chromadorea</taxon>
        <taxon>Rhabditida</taxon>
        <taxon>Tylenchina</taxon>
        <taxon>Panagrolaimomorpha</taxon>
        <taxon>Panagrolaimoidea</taxon>
        <taxon>Panagrolaimidae</taxon>
        <taxon>Panagrolaimus</taxon>
    </lineage>
</organism>
<proteinExistence type="predicted"/>
<dbReference type="PANTHER" id="PTHR31389">
    <property type="entry name" value="LD39211P"/>
    <property type="match status" value="1"/>
</dbReference>
<dbReference type="AlphaFoldDB" id="A0A914Y1Q0"/>
<dbReference type="PANTHER" id="PTHR31389:SF4">
    <property type="entry name" value="LD39211P"/>
    <property type="match status" value="1"/>
</dbReference>
<reference evidence="2" key="1">
    <citation type="submission" date="2022-11" db="UniProtKB">
        <authorList>
            <consortium name="WormBaseParasite"/>
        </authorList>
    </citation>
    <scope>IDENTIFICATION</scope>
</reference>
<dbReference type="Proteomes" id="UP000887577">
    <property type="component" value="Unplaced"/>
</dbReference>
<sequence length="218" mass="25216">MYFSDDVSKEMRELYSNLCPVATILQLNLTNYPKYVQDLKQYRFKPIYETLTLKLHKAILNIDTSIRFSKDANFKDFIKQGVKRNPTDVTLLSPANHNLFSTIHPSMFNFFPSINQQTLINIEQYQGGLGLWISSEKSWKIMKRLVECALHPNCMGPSGSTSDCDYGRIKKYPNKFSGCHRFDQAAINLILYQASNYTPSLYQWNHPGFITDKSSKLF</sequence>
<accession>A0A914Y1Q0</accession>
<evidence type="ECO:0000313" key="1">
    <source>
        <dbReference type="Proteomes" id="UP000887577"/>
    </source>
</evidence>
<protein>
    <submittedName>
        <fullName evidence="2">Uncharacterized protein</fullName>
    </submittedName>
</protein>
<name>A0A914Y1Q0_9BILA</name>
<dbReference type="WBParaSite" id="PSU_v2.g13151.t1">
    <property type="protein sequence ID" value="PSU_v2.g13151.t1"/>
    <property type="gene ID" value="PSU_v2.g13151"/>
</dbReference>
<keyword evidence="1" id="KW-1185">Reference proteome</keyword>
<evidence type="ECO:0000313" key="2">
    <source>
        <dbReference type="WBParaSite" id="PSU_v2.g13151.t1"/>
    </source>
</evidence>